<reference evidence="2" key="3">
    <citation type="journal article" date="2017" name="Nature">
        <title>Genome sequence of the progenitor of the wheat D genome Aegilops tauschii.</title>
        <authorList>
            <person name="Luo M.C."/>
            <person name="Gu Y.Q."/>
            <person name="Puiu D."/>
            <person name="Wang H."/>
            <person name="Twardziok S.O."/>
            <person name="Deal K.R."/>
            <person name="Huo N."/>
            <person name="Zhu T."/>
            <person name="Wang L."/>
            <person name="Wang Y."/>
            <person name="McGuire P.E."/>
            <person name="Liu S."/>
            <person name="Long H."/>
            <person name="Ramasamy R.K."/>
            <person name="Rodriguez J.C."/>
            <person name="Van S.L."/>
            <person name="Yuan L."/>
            <person name="Wang Z."/>
            <person name="Xia Z."/>
            <person name="Xiao L."/>
            <person name="Anderson O.D."/>
            <person name="Ouyang S."/>
            <person name="Liang Y."/>
            <person name="Zimin A.V."/>
            <person name="Pertea G."/>
            <person name="Qi P."/>
            <person name="Bennetzen J.L."/>
            <person name="Dai X."/>
            <person name="Dawson M.W."/>
            <person name="Muller H.G."/>
            <person name="Kugler K."/>
            <person name="Rivarola-Duarte L."/>
            <person name="Spannagl M."/>
            <person name="Mayer K.F.X."/>
            <person name="Lu F.H."/>
            <person name="Bevan M.W."/>
            <person name="Leroy P."/>
            <person name="Li P."/>
            <person name="You F.M."/>
            <person name="Sun Q."/>
            <person name="Liu Z."/>
            <person name="Lyons E."/>
            <person name="Wicker T."/>
            <person name="Salzberg S.L."/>
            <person name="Devos K.M."/>
            <person name="Dvorak J."/>
        </authorList>
    </citation>
    <scope>NUCLEOTIDE SEQUENCE [LARGE SCALE GENOMIC DNA]</scope>
    <source>
        <strain evidence="2">cv. AL8/78</strain>
    </source>
</reference>
<name>A0A453RP34_AEGTS</name>
<dbReference type="AlphaFoldDB" id="A0A453RP34"/>
<evidence type="ECO:0000256" key="1">
    <source>
        <dbReference type="SAM" id="SignalP"/>
    </source>
</evidence>
<sequence>MVAVCLLGFLLPCLFSNNDLRLMKQNKDVNGCNFIRYTCVTCVLHYCMPLFFYHVGSENNAFYSALLLSITRNEYEELL</sequence>
<feature type="chain" id="PRO_5019252402" evidence="1">
    <location>
        <begin position="17"/>
        <end position="79"/>
    </location>
</feature>
<dbReference type="EnsemblPlants" id="AET7Gv20652100.3">
    <property type="protein sequence ID" value="AET7Gv20652100.3"/>
    <property type="gene ID" value="AET7Gv20652100"/>
</dbReference>
<evidence type="ECO:0000313" key="3">
    <source>
        <dbReference type="Proteomes" id="UP000015105"/>
    </source>
</evidence>
<dbReference type="Proteomes" id="UP000015105">
    <property type="component" value="Chromosome 7D"/>
</dbReference>
<reference evidence="3" key="1">
    <citation type="journal article" date="2014" name="Science">
        <title>Ancient hybridizations among the ancestral genomes of bread wheat.</title>
        <authorList>
            <consortium name="International Wheat Genome Sequencing Consortium,"/>
            <person name="Marcussen T."/>
            <person name="Sandve S.R."/>
            <person name="Heier L."/>
            <person name="Spannagl M."/>
            <person name="Pfeifer M."/>
            <person name="Jakobsen K.S."/>
            <person name="Wulff B.B."/>
            <person name="Steuernagel B."/>
            <person name="Mayer K.F."/>
            <person name="Olsen O.A."/>
        </authorList>
    </citation>
    <scope>NUCLEOTIDE SEQUENCE [LARGE SCALE GENOMIC DNA]</scope>
    <source>
        <strain evidence="3">cv. AL8/78</strain>
    </source>
</reference>
<organism evidence="2 3">
    <name type="scientific">Aegilops tauschii subsp. strangulata</name>
    <name type="common">Goatgrass</name>
    <dbReference type="NCBI Taxonomy" id="200361"/>
    <lineage>
        <taxon>Eukaryota</taxon>
        <taxon>Viridiplantae</taxon>
        <taxon>Streptophyta</taxon>
        <taxon>Embryophyta</taxon>
        <taxon>Tracheophyta</taxon>
        <taxon>Spermatophyta</taxon>
        <taxon>Magnoliopsida</taxon>
        <taxon>Liliopsida</taxon>
        <taxon>Poales</taxon>
        <taxon>Poaceae</taxon>
        <taxon>BOP clade</taxon>
        <taxon>Pooideae</taxon>
        <taxon>Triticodae</taxon>
        <taxon>Triticeae</taxon>
        <taxon>Triticinae</taxon>
        <taxon>Aegilops</taxon>
    </lineage>
</organism>
<dbReference type="Gramene" id="AET7Gv20652100.3">
    <property type="protein sequence ID" value="AET7Gv20652100.3"/>
    <property type="gene ID" value="AET7Gv20652100"/>
</dbReference>
<reference evidence="2" key="5">
    <citation type="journal article" date="2021" name="G3 (Bethesda)">
        <title>Aegilops tauschii genome assembly Aet v5.0 features greater sequence contiguity and improved annotation.</title>
        <authorList>
            <person name="Wang L."/>
            <person name="Zhu T."/>
            <person name="Rodriguez J.C."/>
            <person name="Deal K.R."/>
            <person name="Dubcovsky J."/>
            <person name="McGuire P.E."/>
            <person name="Lux T."/>
            <person name="Spannagl M."/>
            <person name="Mayer K.F.X."/>
            <person name="Baldrich P."/>
            <person name="Meyers B.C."/>
            <person name="Huo N."/>
            <person name="Gu Y.Q."/>
            <person name="Zhou H."/>
            <person name="Devos K.M."/>
            <person name="Bennetzen J.L."/>
            <person name="Unver T."/>
            <person name="Budak H."/>
            <person name="Gulick P.J."/>
            <person name="Galiba G."/>
            <person name="Kalapos B."/>
            <person name="Nelson D.R."/>
            <person name="Li P."/>
            <person name="You F.M."/>
            <person name="Luo M.C."/>
            <person name="Dvorak J."/>
        </authorList>
    </citation>
    <scope>NUCLEOTIDE SEQUENCE [LARGE SCALE GENOMIC DNA]</scope>
    <source>
        <strain evidence="2">cv. AL8/78</strain>
    </source>
</reference>
<proteinExistence type="predicted"/>
<keyword evidence="3" id="KW-1185">Reference proteome</keyword>
<feature type="signal peptide" evidence="1">
    <location>
        <begin position="1"/>
        <end position="16"/>
    </location>
</feature>
<accession>A0A453RP34</accession>
<reference evidence="2" key="4">
    <citation type="submission" date="2019-03" db="UniProtKB">
        <authorList>
            <consortium name="EnsemblPlants"/>
        </authorList>
    </citation>
    <scope>IDENTIFICATION</scope>
</reference>
<reference evidence="3" key="2">
    <citation type="journal article" date="2017" name="Nat. Plants">
        <title>The Aegilops tauschii genome reveals multiple impacts of transposons.</title>
        <authorList>
            <person name="Zhao G."/>
            <person name="Zou C."/>
            <person name="Li K."/>
            <person name="Wang K."/>
            <person name="Li T."/>
            <person name="Gao L."/>
            <person name="Zhang X."/>
            <person name="Wang H."/>
            <person name="Yang Z."/>
            <person name="Liu X."/>
            <person name="Jiang W."/>
            <person name="Mao L."/>
            <person name="Kong X."/>
            <person name="Jiao Y."/>
            <person name="Jia J."/>
        </authorList>
    </citation>
    <scope>NUCLEOTIDE SEQUENCE [LARGE SCALE GENOMIC DNA]</scope>
    <source>
        <strain evidence="3">cv. AL8/78</strain>
    </source>
</reference>
<protein>
    <submittedName>
        <fullName evidence="2">Uncharacterized protein</fullName>
    </submittedName>
</protein>
<keyword evidence="1" id="KW-0732">Signal</keyword>
<evidence type="ECO:0000313" key="2">
    <source>
        <dbReference type="EnsemblPlants" id="AET7Gv20652100.3"/>
    </source>
</evidence>